<feature type="region of interest" description="Disordered" evidence="1">
    <location>
        <begin position="1"/>
        <end position="21"/>
    </location>
</feature>
<organism evidence="2 3">
    <name type="scientific">Acinetobacter baumannii</name>
    <dbReference type="NCBI Taxonomy" id="470"/>
    <lineage>
        <taxon>Bacteria</taxon>
        <taxon>Pseudomonadati</taxon>
        <taxon>Pseudomonadota</taxon>
        <taxon>Gammaproteobacteria</taxon>
        <taxon>Moraxellales</taxon>
        <taxon>Moraxellaceae</taxon>
        <taxon>Acinetobacter</taxon>
        <taxon>Acinetobacter calcoaceticus/baumannii complex</taxon>
    </lineage>
</organism>
<evidence type="ECO:0008006" key="4">
    <source>
        <dbReference type="Google" id="ProtNLM"/>
    </source>
</evidence>
<name>A0A335FCA3_ACIBA</name>
<proteinExistence type="predicted"/>
<evidence type="ECO:0000313" key="3">
    <source>
        <dbReference type="Proteomes" id="UP000252694"/>
    </source>
</evidence>
<gene>
    <name evidence="2" type="ORF">SAMEA104305318_01111</name>
</gene>
<reference evidence="2 3" key="1">
    <citation type="submission" date="2018-07" db="EMBL/GenBank/DDBJ databases">
        <authorList>
            <consortium name="Pathogen Informatics"/>
        </authorList>
    </citation>
    <scope>NUCLEOTIDE SEQUENCE [LARGE SCALE GENOMIC DNA]</scope>
    <source>
        <strain evidence="2 3">4300STDY7045823</strain>
    </source>
</reference>
<dbReference type="AlphaFoldDB" id="A0A335FCA3"/>
<sequence length="283" mass="32246">MNLAHKREEGNMITLHPSTAKKKERQAMSEKFTHGYVQSSQLYRKEVYPFLSDAARHVYFELENRLNGYQKESDFVSYSQLQGNSEIEGGRIVARASVAKGLKELIELGVISVIDKSKNGNKYKIHEVSLLGQKYTKKTSSPNRLVHVVDRSGSPTEPKLVHVVDTQNKERNFKENTHIVPAENPVDAVLKLWTPNLDALNAWLQRSGLPKVSQDQVDQLLLEINPHYENKIHTGAVTSTQMYSNFVKWVKRDYKLVERLFQQASGIAQNINPSELKADMGDW</sequence>
<protein>
    <recommendedName>
        <fullName evidence="4">Replication protein</fullName>
    </recommendedName>
</protein>
<dbReference type="EMBL" id="UFMQ01000003">
    <property type="protein sequence ID" value="SST19932.1"/>
    <property type="molecule type" value="Genomic_DNA"/>
</dbReference>
<evidence type="ECO:0000256" key="1">
    <source>
        <dbReference type="SAM" id="MobiDB-lite"/>
    </source>
</evidence>
<feature type="compositionally biased region" description="Basic and acidic residues" evidence="1">
    <location>
        <begin position="1"/>
        <end position="10"/>
    </location>
</feature>
<accession>A0A335FCA3</accession>
<dbReference type="Proteomes" id="UP000252694">
    <property type="component" value="Unassembled WGS sequence"/>
</dbReference>
<evidence type="ECO:0000313" key="2">
    <source>
        <dbReference type="EMBL" id="SST19932.1"/>
    </source>
</evidence>